<dbReference type="Proteomes" id="UP000290288">
    <property type="component" value="Unassembled WGS sequence"/>
</dbReference>
<evidence type="ECO:0000256" key="3">
    <source>
        <dbReference type="ARBA" id="ARBA00022691"/>
    </source>
</evidence>
<dbReference type="InterPro" id="IPR050600">
    <property type="entry name" value="SETD3_SETD6_MTase"/>
</dbReference>
<dbReference type="SUPFAM" id="SSF82199">
    <property type="entry name" value="SET domain"/>
    <property type="match status" value="1"/>
</dbReference>
<keyword evidence="1" id="KW-0489">Methyltransferase</keyword>
<dbReference type="GO" id="GO:0032259">
    <property type="term" value="P:methylation"/>
    <property type="evidence" value="ECO:0007669"/>
    <property type="project" value="UniProtKB-KW"/>
</dbReference>
<dbReference type="InterPro" id="IPR046341">
    <property type="entry name" value="SET_dom_sf"/>
</dbReference>
<sequence length="475" mass="53535">MHDHHPGWRPLLAWLADHGTDLAHHVHSEARAVEFGYGLFALKDLPPSTPLLTIPAAALLNSITLAPHYQKANPQLSSVQIISLHLLLHRPSAGKSSLDPLFGPYISVLPVNFDTHPLAWYWKRRRGADSPGIWLLDQLTPFVKRDLERIANTFQADWERVRSYLRKRPDVLKTATNPNAQRLLSDPESVDDDYLWAWLNVNTRCIYYRIKETKSDPDNLTLCPILDFANHSSVEPSMIPRAFSADIWDMAPSKNAAEEMVLVSPSQKTVRAAEQFYLRYGYHSNEFLFVEYGFSSAISEQGILRGDEHNDIDASPVVEDLFKSQGDLGEWMKERLLEEGYWGGWTLHSAPAPAHPSYRLITALRLYHAFPAGAAKLESTTDSEAILDVWRGVVSGERASISDENEALWRETLLQLCQKIEGEAASRVASLPSLAKSRDDDGTVEAMLPCIISLWNEEKYIARAVLQSIRDDVSF</sequence>
<protein>
    <submittedName>
        <fullName evidence="4">Uncharacterized protein</fullName>
    </submittedName>
</protein>
<comment type="caution">
    <text evidence="4">The sequence shown here is derived from an EMBL/GenBank/DDBJ whole genome shotgun (WGS) entry which is preliminary data.</text>
</comment>
<reference evidence="4 5" key="1">
    <citation type="submission" date="2019-01" db="EMBL/GenBank/DDBJ databases">
        <title>Draft genome sequence of Psathyrella aberdarensis IHI B618.</title>
        <authorList>
            <person name="Buettner E."/>
            <person name="Kellner H."/>
        </authorList>
    </citation>
    <scope>NUCLEOTIDE SEQUENCE [LARGE SCALE GENOMIC DNA]</scope>
    <source>
        <strain evidence="4 5">IHI B618</strain>
    </source>
</reference>
<evidence type="ECO:0000256" key="1">
    <source>
        <dbReference type="ARBA" id="ARBA00022603"/>
    </source>
</evidence>
<dbReference type="EMBL" id="SDEE01000025">
    <property type="protein sequence ID" value="RXW24145.1"/>
    <property type="molecule type" value="Genomic_DNA"/>
</dbReference>
<evidence type="ECO:0000313" key="4">
    <source>
        <dbReference type="EMBL" id="RXW24145.1"/>
    </source>
</evidence>
<name>A0A4Q2DYP5_9AGAR</name>
<dbReference type="PANTHER" id="PTHR13271:SF47">
    <property type="entry name" value="ACTIN-HISTIDINE N-METHYLTRANSFERASE"/>
    <property type="match status" value="1"/>
</dbReference>
<dbReference type="STRING" id="2316362.A0A4Q2DYP5"/>
<accession>A0A4Q2DYP5</accession>
<keyword evidence="3" id="KW-0949">S-adenosyl-L-methionine</keyword>
<dbReference type="PANTHER" id="PTHR13271">
    <property type="entry name" value="UNCHARACTERIZED PUTATIVE METHYLTRANSFERASE"/>
    <property type="match status" value="1"/>
</dbReference>
<organism evidence="4 5">
    <name type="scientific">Candolleomyces aberdarensis</name>
    <dbReference type="NCBI Taxonomy" id="2316362"/>
    <lineage>
        <taxon>Eukaryota</taxon>
        <taxon>Fungi</taxon>
        <taxon>Dikarya</taxon>
        <taxon>Basidiomycota</taxon>
        <taxon>Agaricomycotina</taxon>
        <taxon>Agaricomycetes</taxon>
        <taxon>Agaricomycetidae</taxon>
        <taxon>Agaricales</taxon>
        <taxon>Agaricineae</taxon>
        <taxon>Psathyrellaceae</taxon>
        <taxon>Candolleomyces</taxon>
    </lineage>
</organism>
<keyword evidence="5" id="KW-1185">Reference proteome</keyword>
<dbReference type="OrthoDB" id="341421at2759"/>
<dbReference type="GO" id="GO:0016279">
    <property type="term" value="F:protein-lysine N-methyltransferase activity"/>
    <property type="evidence" value="ECO:0007669"/>
    <property type="project" value="InterPro"/>
</dbReference>
<evidence type="ECO:0000256" key="2">
    <source>
        <dbReference type="ARBA" id="ARBA00022679"/>
    </source>
</evidence>
<dbReference type="InterPro" id="IPR044429">
    <property type="entry name" value="SETD4_SET"/>
</dbReference>
<dbReference type="AlphaFoldDB" id="A0A4Q2DYP5"/>
<keyword evidence="2" id="KW-0808">Transferase</keyword>
<dbReference type="Gene3D" id="3.90.1410.10">
    <property type="entry name" value="set domain protein methyltransferase, domain 1"/>
    <property type="match status" value="1"/>
</dbReference>
<evidence type="ECO:0000313" key="5">
    <source>
        <dbReference type="Proteomes" id="UP000290288"/>
    </source>
</evidence>
<gene>
    <name evidence="4" type="ORF">EST38_g1708</name>
</gene>
<dbReference type="CDD" id="cd19177">
    <property type="entry name" value="SET_SETD4"/>
    <property type="match status" value="1"/>
</dbReference>
<proteinExistence type="predicted"/>